<evidence type="ECO:0000313" key="15">
    <source>
        <dbReference type="Proteomes" id="UP000178602"/>
    </source>
</evidence>
<dbReference type="GO" id="GO:0046872">
    <property type="term" value="F:metal ion binding"/>
    <property type="evidence" value="ECO:0007669"/>
    <property type="project" value="UniProtKB-KW"/>
</dbReference>
<name>A0A1F4T7L8_UNCSA</name>
<dbReference type="Proteomes" id="UP000178602">
    <property type="component" value="Unassembled WGS sequence"/>
</dbReference>
<feature type="active site" description="Proton donor" evidence="10">
    <location>
        <position position="13"/>
    </location>
</feature>
<feature type="active site" description="Nucleophile" evidence="10">
    <location>
        <position position="11"/>
    </location>
</feature>
<evidence type="ECO:0000256" key="6">
    <source>
        <dbReference type="ARBA" id="ARBA00023277"/>
    </source>
</evidence>
<proteinExistence type="inferred from homology"/>
<keyword evidence="3 13" id="KW-0479">Metal-binding</keyword>
<dbReference type="InterPro" id="IPR023214">
    <property type="entry name" value="HAD_sf"/>
</dbReference>
<comment type="similarity">
    <text evidence="8 9">Belongs to the gmhB family.</text>
</comment>
<feature type="binding site" evidence="13">
    <location>
        <position position="136"/>
    </location>
    <ligand>
        <name>Mg(2+)</name>
        <dbReference type="ChEBI" id="CHEBI:18420"/>
    </ligand>
</feature>
<feature type="binding site" evidence="11">
    <location>
        <begin position="110"/>
        <end position="111"/>
    </location>
    <ligand>
        <name>substrate</name>
    </ligand>
</feature>
<evidence type="ECO:0000256" key="9">
    <source>
        <dbReference type="PIRNR" id="PIRNR004682"/>
    </source>
</evidence>
<sequence length="187" mass="20605">MEKQKQAVFLDRDGTIIKDVHYLSNPKEIEFLPGAIEGIKKLNEAGFLVIVISNQSGIARGILSEDLLQTIDKTMHKLLLARGAHIDGSYYCPHHPEHGTYPYNDECECRKPSPGMIIRAAKEKGIDLGRSFMIGDKPSDIEAGRRAGVKTVLVLTGLGTESKDKLERPTDRVASDLADAAAWIIDH</sequence>
<dbReference type="NCBIfam" id="TIGR00213">
    <property type="entry name" value="GmhB_yaeD"/>
    <property type="match status" value="1"/>
</dbReference>
<dbReference type="InterPro" id="IPR004446">
    <property type="entry name" value="Heptose_bisP_phosphatase"/>
</dbReference>
<dbReference type="GO" id="GO:0005737">
    <property type="term" value="C:cytoplasm"/>
    <property type="evidence" value="ECO:0007669"/>
    <property type="project" value="UniProtKB-SubCell"/>
</dbReference>
<dbReference type="NCBIfam" id="NF006506">
    <property type="entry name" value="PRK08942.1"/>
    <property type="match status" value="1"/>
</dbReference>
<evidence type="ECO:0000256" key="2">
    <source>
        <dbReference type="ARBA" id="ARBA00022490"/>
    </source>
</evidence>
<reference evidence="14 15" key="1">
    <citation type="journal article" date="2016" name="Nat. Commun.">
        <title>Thousands of microbial genomes shed light on interconnected biogeochemical processes in an aquifer system.</title>
        <authorList>
            <person name="Anantharaman K."/>
            <person name="Brown C.T."/>
            <person name="Hug L.A."/>
            <person name="Sharon I."/>
            <person name="Castelle C.J."/>
            <person name="Probst A.J."/>
            <person name="Thomas B.C."/>
            <person name="Singh A."/>
            <person name="Wilkins M.J."/>
            <person name="Karaoz U."/>
            <person name="Brodie E.L."/>
            <person name="Williams K.H."/>
            <person name="Hubbard S.S."/>
            <person name="Banfield J.F."/>
        </authorList>
    </citation>
    <scope>NUCLEOTIDE SEQUENCE [LARGE SCALE GENOMIC DNA]</scope>
</reference>
<keyword evidence="6 9" id="KW-0119">Carbohydrate metabolism</keyword>
<dbReference type="EC" id="3.1.3.-" evidence="9"/>
<dbReference type="EMBL" id="MEUG01000001">
    <property type="protein sequence ID" value="OGC28752.1"/>
    <property type="molecule type" value="Genomic_DNA"/>
</dbReference>
<feature type="binding site" evidence="11">
    <location>
        <position position="137"/>
    </location>
    <ligand>
        <name>substrate</name>
    </ligand>
</feature>
<dbReference type="PANTHER" id="PTHR42891:SF1">
    <property type="entry name" value="D-GLYCERO-BETA-D-MANNO-HEPTOSE-1,7-BISPHOSPHATE 7-PHOSPHATASE"/>
    <property type="match status" value="1"/>
</dbReference>
<dbReference type="AlphaFoldDB" id="A0A1F4T7L8"/>
<dbReference type="InterPro" id="IPR006549">
    <property type="entry name" value="HAD-SF_hydro_IIIA"/>
</dbReference>
<comment type="subcellular location">
    <subcellularLocation>
        <location evidence="1 9">Cytoplasm</location>
    </subcellularLocation>
</comment>
<feature type="binding site" evidence="13">
    <location>
        <position position="92"/>
    </location>
    <ligand>
        <name>Zn(2+)</name>
        <dbReference type="ChEBI" id="CHEBI:29105"/>
    </ligand>
</feature>
<feature type="site" description="Stabilizes the phosphoryl group" evidence="12">
    <location>
        <position position="53"/>
    </location>
</feature>
<dbReference type="GO" id="GO:0016791">
    <property type="term" value="F:phosphatase activity"/>
    <property type="evidence" value="ECO:0007669"/>
    <property type="project" value="InterPro"/>
</dbReference>
<feature type="site" description="Stabilizes the phosphoryl group" evidence="12">
    <location>
        <position position="111"/>
    </location>
</feature>
<feature type="binding site" evidence="11">
    <location>
        <begin position="19"/>
        <end position="22"/>
    </location>
    <ligand>
        <name>substrate</name>
    </ligand>
</feature>
<keyword evidence="5 13" id="KW-0862">Zinc</keyword>
<evidence type="ECO:0000313" key="14">
    <source>
        <dbReference type="EMBL" id="OGC28752.1"/>
    </source>
</evidence>
<feature type="binding site" evidence="13">
    <location>
        <position position="13"/>
    </location>
    <ligand>
        <name>Mg(2+)</name>
        <dbReference type="ChEBI" id="CHEBI:18420"/>
    </ligand>
</feature>
<comment type="cofactor">
    <cofactor evidence="13">
        <name>Zn(2+)</name>
        <dbReference type="ChEBI" id="CHEBI:29105"/>
    </cofactor>
</comment>
<dbReference type="Pfam" id="PF13242">
    <property type="entry name" value="Hydrolase_like"/>
    <property type="match status" value="1"/>
</dbReference>
<keyword evidence="4 9" id="KW-0378">Hydrolase</keyword>
<dbReference type="InterPro" id="IPR006543">
    <property type="entry name" value="Histidinol-phos"/>
</dbReference>
<comment type="cofactor">
    <cofactor evidence="13">
        <name>Mg(2+)</name>
        <dbReference type="ChEBI" id="CHEBI:18420"/>
    </cofactor>
</comment>
<dbReference type="NCBIfam" id="TIGR01656">
    <property type="entry name" value="Histidinol-ppas"/>
    <property type="match status" value="1"/>
</dbReference>
<evidence type="ECO:0000256" key="13">
    <source>
        <dbReference type="PIRSR" id="PIRSR004682-4"/>
    </source>
</evidence>
<evidence type="ECO:0000256" key="1">
    <source>
        <dbReference type="ARBA" id="ARBA00004496"/>
    </source>
</evidence>
<dbReference type="CDD" id="cd07503">
    <property type="entry name" value="HAD_HisB-N"/>
    <property type="match status" value="1"/>
</dbReference>
<dbReference type="SUPFAM" id="SSF56784">
    <property type="entry name" value="HAD-like"/>
    <property type="match status" value="1"/>
</dbReference>
<feature type="binding site" evidence="13">
    <location>
        <position position="11"/>
    </location>
    <ligand>
        <name>Mg(2+)</name>
        <dbReference type="ChEBI" id="CHEBI:18420"/>
    </ligand>
</feature>
<dbReference type="PANTHER" id="PTHR42891">
    <property type="entry name" value="D-GLYCERO-BETA-D-MANNO-HEPTOSE-1,7-BISPHOSPHATE 7-PHOSPHATASE"/>
    <property type="match status" value="1"/>
</dbReference>
<feature type="binding site" evidence="11">
    <location>
        <begin position="11"/>
        <end position="13"/>
    </location>
    <ligand>
        <name>substrate</name>
    </ligand>
</feature>
<evidence type="ECO:0000256" key="11">
    <source>
        <dbReference type="PIRSR" id="PIRSR004682-2"/>
    </source>
</evidence>
<feature type="binding site" evidence="13">
    <location>
        <position position="94"/>
    </location>
    <ligand>
        <name>Zn(2+)</name>
        <dbReference type="ChEBI" id="CHEBI:29105"/>
    </ligand>
</feature>
<evidence type="ECO:0000256" key="3">
    <source>
        <dbReference type="ARBA" id="ARBA00022723"/>
    </source>
</evidence>
<accession>A0A1F4T7L8</accession>
<evidence type="ECO:0000256" key="12">
    <source>
        <dbReference type="PIRSR" id="PIRSR004682-3"/>
    </source>
</evidence>
<dbReference type="GO" id="GO:0005975">
    <property type="term" value="P:carbohydrate metabolic process"/>
    <property type="evidence" value="ECO:0007669"/>
    <property type="project" value="InterPro"/>
</dbReference>
<feature type="binding site" evidence="13">
    <location>
        <position position="109"/>
    </location>
    <ligand>
        <name>Zn(2+)</name>
        <dbReference type="ChEBI" id="CHEBI:29105"/>
    </ligand>
</feature>
<dbReference type="InterPro" id="IPR036412">
    <property type="entry name" value="HAD-like_sf"/>
</dbReference>
<evidence type="ECO:0000256" key="5">
    <source>
        <dbReference type="ARBA" id="ARBA00022833"/>
    </source>
</evidence>
<organism evidence="14 15">
    <name type="scientific">candidate division WOR-1 bacterium RIFOXYC12_FULL_54_18</name>
    <dbReference type="NCBI Taxonomy" id="1802584"/>
    <lineage>
        <taxon>Bacteria</taxon>
        <taxon>Bacillati</taxon>
        <taxon>Saganbacteria</taxon>
    </lineage>
</organism>
<feature type="binding site" evidence="11">
    <location>
        <begin position="53"/>
        <end position="56"/>
    </location>
    <ligand>
        <name>substrate</name>
    </ligand>
</feature>
<evidence type="ECO:0000256" key="7">
    <source>
        <dbReference type="ARBA" id="ARBA00031828"/>
    </source>
</evidence>
<evidence type="ECO:0000256" key="10">
    <source>
        <dbReference type="PIRSR" id="PIRSR004682-1"/>
    </source>
</evidence>
<dbReference type="PIRSF" id="PIRSF004682">
    <property type="entry name" value="GmhB"/>
    <property type="match status" value="1"/>
</dbReference>
<dbReference type="Gene3D" id="3.40.50.1000">
    <property type="entry name" value="HAD superfamily/HAD-like"/>
    <property type="match status" value="1"/>
</dbReference>
<evidence type="ECO:0000256" key="4">
    <source>
        <dbReference type="ARBA" id="ARBA00022801"/>
    </source>
</evidence>
<comment type="caution">
    <text evidence="14">The sequence shown here is derived from an EMBL/GenBank/DDBJ whole genome shotgun (WGS) entry which is preliminary data.</text>
</comment>
<protein>
    <recommendedName>
        <fullName evidence="7 9">D,D-heptose 1,7-bisphosphate phosphatase</fullName>
        <ecNumber evidence="9">3.1.3.-</ecNumber>
    </recommendedName>
</protein>
<feature type="site" description="Contributes to substrate recognition" evidence="12">
    <location>
        <position position="110"/>
    </location>
</feature>
<feature type="binding site" evidence="13">
    <location>
        <position position="107"/>
    </location>
    <ligand>
        <name>Zn(2+)</name>
        <dbReference type="ChEBI" id="CHEBI:29105"/>
    </ligand>
</feature>
<feature type="binding site" evidence="13">
    <location>
        <position position="137"/>
    </location>
    <ligand>
        <name>Mg(2+)</name>
        <dbReference type="ChEBI" id="CHEBI:18420"/>
    </ligand>
</feature>
<dbReference type="FunFam" id="3.40.50.1000:FF:000037">
    <property type="entry name" value="D,D-heptose 1,7-bisphosphate phosphatase"/>
    <property type="match status" value="1"/>
</dbReference>
<dbReference type="NCBIfam" id="TIGR01662">
    <property type="entry name" value="HAD-SF-IIIA"/>
    <property type="match status" value="1"/>
</dbReference>
<keyword evidence="13" id="KW-0460">Magnesium</keyword>
<evidence type="ECO:0000256" key="8">
    <source>
        <dbReference type="ARBA" id="ARBA00061616"/>
    </source>
</evidence>
<keyword evidence="2 9" id="KW-0963">Cytoplasm</keyword>
<gene>
    <name evidence="14" type="ORF">A3K49_07385</name>
</gene>